<organism evidence="2 3">
    <name type="scientific">Caldiarchaeum subterraneum</name>
    <dbReference type="NCBI Taxonomy" id="311458"/>
    <lineage>
        <taxon>Archaea</taxon>
        <taxon>Nitrososphaerota</taxon>
        <taxon>Candidatus Caldarchaeales</taxon>
        <taxon>Candidatus Caldarchaeaceae</taxon>
        <taxon>Candidatus Caldarchaeum</taxon>
    </lineage>
</organism>
<dbReference type="SMART" id="SM00849">
    <property type="entry name" value="Lactamase_B"/>
    <property type="match status" value="1"/>
</dbReference>
<dbReference type="EMBL" id="BA000048">
    <property type="protein sequence ID" value="BAJ50980.1"/>
    <property type="molecule type" value="Genomic_DNA"/>
</dbReference>
<dbReference type="InterPro" id="IPR011108">
    <property type="entry name" value="RMMBL"/>
</dbReference>
<dbReference type="BioCyc" id="CCAL311458:G131R-1138-MONOMER"/>
<protein>
    <recommendedName>
        <fullName evidence="1">Metallo-beta-lactamase domain-containing protein</fullName>
    </recommendedName>
</protein>
<dbReference type="AlphaFoldDB" id="E6PAL9"/>
<sequence length="318" mass="34859">MLLRRGRDGGVVLSVKGFSAAFDTRPQKGLGFVSHAHSDHVAAGRNILATRETISLIRRVWQLSGGYKPIPYRQDIGLSDSVSVRALNSGHVLGSAMFRLDIGGESLVYTGDINTVQTLTTNPAEPVDADVFIIETTYGHPDYVFPPRHETEAWILKWVSKTIAEGALPAFKSYSIGKSQELIKLFNTYTSLPVVVGKTVANASKTYVENGVALDFIRLGTKDAAEVLGGGEAVYIDSQVRSVPVHRRVKWATVTGWAVRGCPEGFDAAFPLSSHADYRGLLNYVEENRPRKVYTIHGFSQLFAKTLRLRGFDASPFT</sequence>
<accession>E6PAL9</accession>
<evidence type="ECO:0000313" key="2">
    <source>
        <dbReference type="EMBL" id="BAJ50980.1"/>
    </source>
</evidence>
<dbReference type="Pfam" id="PF07521">
    <property type="entry name" value="RMMBL"/>
    <property type="match status" value="1"/>
</dbReference>
<gene>
    <name evidence="2" type="ORF">CSUB_C1128</name>
</gene>
<reference evidence="2 3" key="1">
    <citation type="journal article" date="2005" name="Environ. Microbiol.">
        <title>Genetic and functional properties of uncultivated thermophilic crenarchaeotes from a subsurface gold mine as revealed by analysis of genome fragments.</title>
        <authorList>
            <person name="Nunoura T."/>
            <person name="Hirayama H."/>
            <person name="Takami H."/>
            <person name="Oida H."/>
            <person name="Nishi S."/>
            <person name="Shimamura S."/>
            <person name="Suzuki Y."/>
            <person name="Inagaki F."/>
            <person name="Takai K."/>
            <person name="Nealson K.H."/>
            <person name="Horikoshi K."/>
        </authorList>
    </citation>
    <scope>NUCLEOTIDE SEQUENCE [LARGE SCALE GENOMIC DNA]</scope>
</reference>
<dbReference type="SUPFAM" id="SSF56281">
    <property type="entry name" value="Metallo-hydrolase/oxidoreductase"/>
    <property type="match status" value="1"/>
</dbReference>
<dbReference type="KEGG" id="csu:CSUB_C1128"/>
<dbReference type="InterPro" id="IPR001279">
    <property type="entry name" value="Metallo-B-lactamas"/>
</dbReference>
<reference evidence="2 3" key="2">
    <citation type="journal article" date="2011" name="Nucleic Acids Res.">
        <title>Insights into the evolution of Archaea and eukaryotic protein modifier systems revealed by the genome of a novel archaeal group.</title>
        <authorList>
            <person name="Nunoura T."/>
            <person name="Takaki Y."/>
            <person name="Kakuta J."/>
            <person name="Nishi S."/>
            <person name="Sugahara J."/>
            <person name="Kazama H."/>
            <person name="Chee G."/>
            <person name="Hattori M."/>
            <person name="Kanai A."/>
            <person name="Atomi H."/>
            <person name="Takai K."/>
            <person name="Takami H."/>
        </authorList>
    </citation>
    <scope>NUCLEOTIDE SEQUENCE [LARGE SCALE GENOMIC DNA]</scope>
</reference>
<feature type="domain" description="Metallo-beta-lactamase" evidence="1">
    <location>
        <begin position="6"/>
        <end position="148"/>
    </location>
</feature>
<dbReference type="Gene3D" id="3.60.15.10">
    <property type="entry name" value="Ribonuclease Z/Hydroxyacylglutathione hydrolase-like"/>
    <property type="match status" value="1"/>
</dbReference>
<dbReference type="Proteomes" id="UP000008120">
    <property type="component" value="Chromosome"/>
</dbReference>
<name>E6PAL9_CALS0</name>
<dbReference type="PANTHER" id="PTHR11203">
    <property type="entry name" value="CLEAVAGE AND POLYADENYLATION SPECIFICITY FACTOR FAMILY MEMBER"/>
    <property type="match status" value="1"/>
</dbReference>
<proteinExistence type="predicted"/>
<dbReference type="InterPro" id="IPR050698">
    <property type="entry name" value="MBL"/>
</dbReference>
<dbReference type="STRING" id="311458.CSUB_C1128"/>
<evidence type="ECO:0000259" key="1">
    <source>
        <dbReference type="SMART" id="SM00849"/>
    </source>
</evidence>
<dbReference type="GO" id="GO:0004521">
    <property type="term" value="F:RNA endonuclease activity"/>
    <property type="evidence" value="ECO:0007669"/>
    <property type="project" value="TreeGrafter"/>
</dbReference>
<dbReference type="InterPro" id="IPR036866">
    <property type="entry name" value="RibonucZ/Hydroxyglut_hydro"/>
</dbReference>
<dbReference type="PANTHER" id="PTHR11203:SF37">
    <property type="entry name" value="INTEGRATOR COMPLEX SUBUNIT 11"/>
    <property type="match status" value="1"/>
</dbReference>
<evidence type="ECO:0000313" key="3">
    <source>
        <dbReference type="Proteomes" id="UP000008120"/>
    </source>
</evidence>